<gene>
    <name evidence="5" type="ORF">IQ235_13815</name>
</gene>
<reference evidence="5" key="1">
    <citation type="submission" date="2020-10" db="EMBL/GenBank/DDBJ databases">
        <authorList>
            <person name="Castelo-Branco R."/>
            <person name="Eusebio N."/>
            <person name="Adriana R."/>
            <person name="Vieira A."/>
            <person name="Brugerolle De Fraissinette N."/>
            <person name="Rezende De Castro R."/>
            <person name="Schneider M.P."/>
            <person name="Vasconcelos V."/>
            <person name="Leao P.N."/>
        </authorList>
    </citation>
    <scope>NUCLEOTIDE SEQUENCE</scope>
    <source>
        <strain evidence="5">LEGE 11467</strain>
    </source>
</reference>
<dbReference type="PROSITE" id="PS51063">
    <property type="entry name" value="HTH_CRP_2"/>
    <property type="match status" value="1"/>
</dbReference>
<dbReference type="InterPro" id="IPR036390">
    <property type="entry name" value="WH_DNA-bd_sf"/>
</dbReference>
<dbReference type="EMBL" id="JADEXN010000256">
    <property type="protein sequence ID" value="MBE9041857.1"/>
    <property type="molecule type" value="Genomic_DNA"/>
</dbReference>
<dbReference type="PROSITE" id="PS00042">
    <property type="entry name" value="HTH_CRP_1"/>
    <property type="match status" value="1"/>
</dbReference>
<sequence>MQLLTPPSNFYKPSLQYFKRRDTIPLNSRGLWQIERGAIRTLTWNEQGKIITLGIWGKGDLVGQPLSEIAPYEVECLSSVSAILIPCDRWYLLVDSLLEHARQAGVFTTILRCEPVRDRVRYFLHWLAQKFGHRVTYGKLIAVRLSHQCIAEVLGTSRVTVTRILKQLEAEGTIVRDRRDLIWREEEPIPKPPLEGNWG</sequence>
<dbReference type="SUPFAM" id="SSF51206">
    <property type="entry name" value="cAMP-binding domain-like"/>
    <property type="match status" value="1"/>
</dbReference>
<evidence type="ECO:0000256" key="2">
    <source>
        <dbReference type="ARBA" id="ARBA00023125"/>
    </source>
</evidence>
<organism evidence="5 6">
    <name type="scientific">Zarconia navalis LEGE 11467</name>
    <dbReference type="NCBI Taxonomy" id="1828826"/>
    <lineage>
        <taxon>Bacteria</taxon>
        <taxon>Bacillati</taxon>
        <taxon>Cyanobacteriota</taxon>
        <taxon>Cyanophyceae</taxon>
        <taxon>Oscillatoriophycideae</taxon>
        <taxon>Oscillatoriales</taxon>
        <taxon>Oscillatoriales incertae sedis</taxon>
        <taxon>Zarconia</taxon>
        <taxon>Zarconia navalis</taxon>
    </lineage>
</organism>
<dbReference type="SUPFAM" id="SSF46785">
    <property type="entry name" value="Winged helix' DNA-binding domain"/>
    <property type="match status" value="1"/>
</dbReference>
<dbReference type="InterPro" id="IPR014710">
    <property type="entry name" value="RmlC-like_jellyroll"/>
</dbReference>
<evidence type="ECO:0000256" key="1">
    <source>
        <dbReference type="ARBA" id="ARBA00023015"/>
    </source>
</evidence>
<dbReference type="InterPro" id="IPR012318">
    <property type="entry name" value="HTH_CRP"/>
</dbReference>
<feature type="domain" description="HTH crp-type" evidence="4">
    <location>
        <begin position="114"/>
        <end position="187"/>
    </location>
</feature>
<dbReference type="Gene3D" id="2.60.120.10">
    <property type="entry name" value="Jelly Rolls"/>
    <property type="match status" value="1"/>
</dbReference>
<proteinExistence type="predicted"/>
<dbReference type="CDD" id="cd00092">
    <property type="entry name" value="HTH_CRP"/>
    <property type="match status" value="1"/>
</dbReference>
<dbReference type="GO" id="GO:0003700">
    <property type="term" value="F:DNA-binding transcription factor activity"/>
    <property type="evidence" value="ECO:0007669"/>
    <property type="project" value="InterPro"/>
</dbReference>
<dbReference type="Proteomes" id="UP000621799">
    <property type="component" value="Unassembled WGS sequence"/>
</dbReference>
<keyword evidence="6" id="KW-1185">Reference proteome</keyword>
<dbReference type="SMART" id="SM00419">
    <property type="entry name" value="HTH_CRP"/>
    <property type="match status" value="1"/>
</dbReference>
<keyword evidence="1" id="KW-0805">Transcription regulation</keyword>
<protein>
    <submittedName>
        <fullName evidence="5">Crp/Fnr family transcriptional regulator</fullName>
    </submittedName>
</protein>
<evidence type="ECO:0000313" key="5">
    <source>
        <dbReference type="EMBL" id="MBE9041857.1"/>
    </source>
</evidence>
<dbReference type="Pfam" id="PF13545">
    <property type="entry name" value="HTH_Crp_2"/>
    <property type="match status" value="1"/>
</dbReference>
<dbReference type="InterPro" id="IPR018335">
    <property type="entry name" value="Tscrpt_reg_HTH_Crp-type_CS"/>
</dbReference>
<dbReference type="GO" id="GO:0003677">
    <property type="term" value="F:DNA binding"/>
    <property type="evidence" value="ECO:0007669"/>
    <property type="project" value="UniProtKB-KW"/>
</dbReference>
<dbReference type="RefSeq" id="WP_264322047.1">
    <property type="nucleotide sequence ID" value="NZ_JADEXN010000256.1"/>
</dbReference>
<dbReference type="InterPro" id="IPR018490">
    <property type="entry name" value="cNMP-bd_dom_sf"/>
</dbReference>
<keyword evidence="3" id="KW-0804">Transcription</keyword>
<evidence type="ECO:0000313" key="6">
    <source>
        <dbReference type="Proteomes" id="UP000621799"/>
    </source>
</evidence>
<comment type="caution">
    <text evidence="5">The sequence shown here is derived from an EMBL/GenBank/DDBJ whole genome shotgun (WGS) entry which is preliminary data.</text>
</comment>
<evidence type="ECO:0000259" key="4">
    <source>
        <dbReference type="PROSITE" id="PS51063"/>
    </source>
</evidence>
<keyword evidence="2" id="KW-0238">DNA-binding</keyword>
<name>A0A928Z7W9_9CYAN</name>
<dbReference type="AlphaFoldDB" id="A0A928Z7W9"/>
<dbReference type="PRINTS" id="PR00034">
    <property type="entry name" value="HTHCRP"/>
</dbReference>
<accession>A0A928Z7W9</accession>
<evidence type="ECO:0000256" key="3">
    <source>
        <dbReference type="ARBA" id="ARBA00023163"/>
    </source>
</evidence>